<proteinExistence type="predicted"/>
<keyword evidence="2" id="KW-0808">Transferase</keyword>
<evidence type="ECO:0000259" key="1">
    <source>
        <dbReference type="PROSITE" id="PS50011"/>
    </source>
</evidence>
<evidence type="ECO:0000313" key="3">
    <source>
        <dbReference type="Proteomes" id="UP000241890"/>
    </source>
</evidence>
<dbReference type="EMBL" id="BEYU01000297">
    <property type="protein sequence ID" value="GBG35100.1"/>
    <property type="molecule type" value="Genomic_DNA"/>
</dbReference>
<dbReference type="Gene3D" id="1.10.510.10">
    <property type="entry name" value="Transferase(Phosphotransferase) domain 1"/>
    <property type="match status" value="1"/>
</dbReference>
<dbReference type="Proteomes" id="UP000241890">
    <property type="component" value="Unassembled WGS sequence"/>
</dbReference>
<protein>
    <submittedName>
        <fullName evidence="2">Protein kinase, putative</fullName>
    </submittedName>
</protein>
<gene>
    <name evidence="2" type="ORF">FCC1311_113232</name>
</gene>
<dbReference type="PROSITE" id="PS50011">
    <property type="entry name" value="PROTEIN_KINASE_DOM"/>
    <property type="match status" value="1"/>
</dbReference>
<dbReference type="AlphaFoldDB" id="A0A2R5GW89"/>
<dbReference type="InterPro" id="IPR000719">
    <property type="entry name" value="Prot_kinase_dom"/>
</dbReference>
<accession>A0A2R5GW89</accession>
<organism evidence="2 3">
    <name type="scientific">Hondaea fermentalgiana</name>
    <dbReference type="NCBI Taxonomy" id="2315210"/>
    <lineage>
        <taxon>Eukaryota</taxon>
        <taxon>Sar</taxon>
        <taxon>Stramenopiles</taxon>
        <taxon>Bigyra</taxon>
        <taxon>Labyrinthulomycetes</taxon>
        <taxon>Thraustochytrida</taxon>
        <taxon>Thraustochytriidae</taxon>
        <taxon>Hondaea</taxon>
    </lineage>
</organism>
<feature type="domain" description="Protein kinase" evidence="1">
    <location>
        <begin position="28"/>
        <end position="339"/>
    </location>
</feature>
<keyword evidence="2" id="KW-0418">Kinase</keyword>
<sequence length="339" mass="37406">MRSKLQVDYAAGNNLLARRSMECLLRCRAARRLLGKWARGQPVVHLQTSVSSAVFSTCGVIVKLYANNPSGRAQQAGEARALDAMQGAPGFAQRLAAFSRRGVSFVILEHVGLDGFEMCKAGLVGNSAWLRAAFDVCQALAAMHERGWQHTDVKPDNMAFDLHRWRLIDLGLSRPLAAQHPCVCGTVPYVLPELALADAAGCRSAARAGRGRENDRFALALSLVQMAERTVICGSARGRSRRISVNALLRLRTKPVHHIAQEHVVVLHALVDIVLHALDTTRAELHWDADLMRCWYTDELADGDLVRDFAQLHALPFGRDGSDVLWGHLLTILSYRERP</sequence>
<reference evidence="2 3" key="1">
    <citation type="submission" date="2017-12" db="EMBL/GenBank/DDBJ databases">
        <title>Sequencing, de novo assembly and annotation of complete genome of a new Thraustochytrid species, strain FCC1311.</title>
        <authorList>
            <person name="Sedici K."/>
            <person name="Godart F."/>
            <person name="Aiese Cigliano R."/>
            <person name="Sanseverino W."/>
            <person name="Barakat M."/>
            <person name="Ortet P."/>
            <person name="Marechal E."/>
            <person name="Cagnac O."/>
            <person name="Amato A."/>
        </authorList>
    </citation>
    <scope>NUCLEOTIDE SEQUENCE [LARGE SCALE GENOMIC DNA]</scope>
</reference>
<comment type="caution">
    <text evidence="2">The sequence shown here is derived from an EMBL/GenBank/DDBJ whole genome shotgun (WGS) entry which is preliminary data.</text>
</comment>
<dbReference type="SUPFAM" id="SSF56112">
    <property type="entry name" value="Protein kinase-like (PK-like)"/>
    <property type="match status" value="1"/>
</dbReference>
<evidence type="ECO:0000313" key="2">
    <source>
        <dbReference type="EMBL" id="GBG35100.1"/>
    </source>
</evidence>
<dbReference type="OrthoDB" id="5979581at2759"/>
<dbReference type="SMART" id="SM00220">
    <property type="entry name" value="S_TKc"/>
    <property type="match status" value="1"/>
</dbReference>
<dbReference type="InterPro" id="IPR011009">
    <property type="entry name" value="Kinase-like_dom_sf"/>
</dbReference>
<dbReference type="InParanoid" id="A0A2R5GW89"/>
<dbReference type="GO" id="GO:0004672">
    <property type="term" value="F:protein kinase activity"/>
    <property type="evidence" value="ECO:0007669"/>
    <property type="project" value="InterPro"/>
</dbReference>
<keyword evidence="3" id="KW-1185">Reference proteome</keyword>
<name>A0A2R5GW89_9STRA</name>
<dbReference type="GO" id="GO:0005524">
    <property type="term" value="F:ATP binding"/>
    <property type="evidence" value="ECO:0007669"/>
    <property type="project" value="InterPro"/>
</dbReference>
<dbReference type="Pfam" id="PF00069">
    <property type="entry name" value="Pkinase"/>
    <property type="match status" value="1"/>
</dbReference>